<evidence type="ECO:0000313" key="2">
    <source>
        <dbReference type="Proteomes" id="UP000633731"/>
    </source>
</evidence>
<name>A0ACC5RHZ9_ENTAG</name>
<protein>
    <submittedName>
        <fullName evidence="1">Restriction endonuclease</fullName>
    </submittedName>
</protein>
<keyword evidence="1" id="KW-0255">Endonuclease</keyword>
<gene>
    <name evidence="1" type="ORF">JJL49_03740</name>
</gene>
<dbReference type="EMBL" id="JAEOXF010000002">
    <property type="protein sequence ID" value="MBK4724341.1"/>
    <property type="molecule type" value="Genomic_DNA"/>
</dbReference>
<proteinExistence type="predicted"/>
<evidence type="ECO:0000313" key="1">
    <source>
        <dbReference type="EMBL" id="MBK4724341.1"/>
    </source>
</evidence>
<keyword evidence="1" id="KW-0378">Hydrolase</keyword>
<accession>A0ACC5RHZ9</accession>
<keyword evidence="2" id="KW-1185">Reference proteome</keyword>
<reference evidence="1" key="1">
    <citation type="submission" date="2021-01" db="EMBL/GenBank/DDBJ databases">
        <title>Draft genome of Pantoea agglomerans Eh 335.</title>
        <authorList>
            <person name="Emsley S.A."/>
            <person name="Oline D.K."/>
            <person name="Saw J.H."/>
            <person name="Ushijima B."/>
            <person name="Videau P."/>
            <person name="Koyack M.J."/>
        </authorList>
    </citation>
    <scope>NUCLEOTIDE SEQUENCE</scope>
    <source>
        <strain evidence="1">Eh 335</strain>
    </source>
</reference>
<dbReference type="Proteomes" id="UP000633731">
    <property type="component" value="Unassembled WGS sequence"/>
</dbReference>
<keyword evidence="1" id="KW-0540">Nuclease</keyword>
<comment type="caution">
    <text evidence="1">The sequence shown here is derived from an EMBL/GenBank/DDBJ whole genome shotgun (WGS) entry which is preliminary data.</text>
</comment>
<sequence length="868" mass="98351">MSDNKIVAQVNSFDDWLLARPKWLQTATSKIIKKKAKLSDIEINEMADLCVSEILNVNKDHFQPYTPGLLTQATVKTVLRLVKLTDVQGVNALNSPGSLDFGKNQLTVVYGSNGAGKSGYARLLKNMCGARNYDKLLNNVYSEEKIEMKASAHFTINDGENIEAIWTLDTGPCRQLKNIQIFDSSTALSYVTNKNPAAYEPGKIRFIRTLIELCDDVSKILTTQRDNLVDQRPRIPDLISNTSRAEWNNNVSAKTTQKQIDENCIYNSEMNEERVTGEATLLQTNIPERLKNIQKTRQSLKQIAIFTESIKNSYSDNTLSSIISCHLDASKKRKAAQDAAQKLFSNAPLDGVGLETWIELWEQARKYSNNVAYKSFSFPNTKEKSRCVLCQQELNEEAKSRLNTFELYIKDSLEKNANQAEQQLRSLSSKLVQIPDYADWNSRLHTLKINDESNLILIKALKERRDLVLGVDDVEKLPKVDWKIIDNSLTEMNKGLNLEENALQQLQTDQGRQSLIIRINELKAAQWLSQNKKSIVEEVERLKSVALLTKALSLAKTNQLSSKSNSLSQELISDGYRERFSNELSVLGGKRLKVRPRENKKGKGETTFDIELVDAVHSVSPSLILSEGESRIVALAAFLADMTGENYITPFVFDDPISSLDQDYEERVIKRLIDLSENRQVIIFTHRLSLVALVEDEIKKRKTGGLGKPINHDVITLQSFAGRIGMHVPGNIRSQQPKKALNMLLNDSLPRVKKAYDKGDVEVFDSEIKSLCSNLRIMVERCVETILLSEVVVRFRRSVMTGNKLMSLTHINSTDCQYIENLMSRYSVFEHSQPDELPDKLPDVDLIEQDLNELIQWIDNFEARKKSN</sequence>
<organism evidence="1 2">
    <name type="scientific">Enterobacter agglomerans</name>
    <name type="common">Erwinia herbicola</name>
    <name type="synonym">Pantoea agglomerans</name>
    <dbReference type="NCBI Taxonomy" id="549"/>
    <lineage>
        <taxon>Bacteria</taxon>
        <taxon>Pseudomonadati</taxon>
        <taxon>Pseudomonadota</taxon>
        <taxon>Gammaproteobacteria</taxon>
        <taxon>Enterobacterales</taxon>
        <taxon>Erwiniaceae</taxon>
        <taxon>Pantoea</taxon>
        <taxon>Pantoea agglomerans group</taxon>
    </lineage>
</organism>